<evidence type="ECO:0000256" key="3">
    <source>
        <dbReference type="ARBA" id="ARBA00022833"/>
    </source>
</evidence>
<keyword evidence="5" id="KW-0472">Membrane</keyword>
<dbReference type="Pfam" id="PF06839">
    <property type="entry name" value="Zn_ribbon_GRF"/>
    <property type="match status" value="1"/>
</dbReference>
<feature type="domain" description="GRF-type" evidence="6">
    <location>
        <begin position="40"/>
        <end position="88"/>
    </location>
</feature>
<name>A0ABC9CZR8_9POAL</name>
<evidence type="ECO:0000256" key="2">
    <source>
        <dbReference type="ARBA" id="ARBA00022771"/>
    </source>
</evidence>
<evidence type="ECO:0000256" key="5">
    <source>
        <dbReference type="SAM" id="Phobius"/>
    </source>
</evidence>
<keyword evidence="3" id="KW-0862">Zinc</keyword>
<gene>
    <name evidence="7" type="ORF">URODEC1_LOCUS72140</name>
    <name evidence="8" type="ORF">URODEC1_LOCUS80174</name>
</gene>
<organism evidence="8 9">
    <name type="scientific">Urochloa decumbens</name>
    <dbReference type="NCBI Taxonomy" id="240449"/>
    <lineage>
        <taxon>Eukaryota</taxon>
        <taxon>Viridiplantae</taxon>
        <taxon>Streptophyta</taxon>
        <taxon>Embryophyta</taxon>
        <taxon>Tracheophyta</taxon>
        <taxon>Spermatophyta</taxon>
        <taxon>Magnoliopsida</taxon>
        <taxon>Liliopsida</taxon>
        <taxon>Poales</taxon>
        <taxon>Poaceae</taxon>
        <taxon>PACMAD clade</taxon>
        <taxon>Panicoideae</taxon>
        <taxon>Panicodae</taxon>
        <taxon>Paniceae</taxon>
        <taxon>Melinidinae</taxon>
        <taxon>Urochloa</taxon>
    </lineage>
</organism>
<dbReference type="InterPro" id="IPR010666">
    <property type="entry name" value="Znf_GRF"/>
</dbReference>
<evidence type="ECO:0000256" key="1">
    <source>
        <dbReference type="ARBA" id="ARBA00022723"/>
    </source>
</evidence>
<reference evidence="9" key="1">
    <citation type="submission" date="2024-06" db="EMBL/GenBank/DDBJ databases">
        <authorList>
            <person name="Ryan C."/>
        </authorList>
    </citation>
    <scope>NUCLEOTIDE SEQUENCE [LARGE SCALE GENOMIC DNA]</scope>
</reference>
<keyword evidence="9" id="KW-1185">Reference proteome</keyword>
<proteinExistence type="predicted"/>
<keyword evidence="5" id="KW-1133">Transmembrane helix</keyword>
<feature type="transmembrane region" description="Helical" evidence="5">
    <location>
        <begin position="144"/>
        <end position="167"/>
    </location>
</feature>
<dbReference type="AlphaFoldDB" id="A0ABC9CZR8"/>
<sequence>MSRWAETSCSRSRSRSRSALPSLPMVVRVGVETGLPLIRCPQCGLDWVVELRVKKDNNNNGRVFFKCPRNIEWEVPRRCTWYKWQRLYLQELCALDFVDIHVDRVEPAPVIGWQSESDSGAGCSSAGVVQEEEDRGGDDKVDRLVAAVKWLAICVIVVVVALVWMAMHNK</sequence>
<keyword evidence="5" id="KW-0812">Transmembrane</keyword>
<evidence type="ECO:0000313" key="8">
    <source>
        <dbReference type="EMBL" id="CAL5029084.1"/>
    </source>
</evidence>
<evidence type="ECO:0000313" key="7">
    <source>
        <dbReference type="EMBL" id="CAL5014718.1"/>
    </source>
</evidence>
<dbReference type="EMBL" id="OZ075140">
    <property type="protein sequence ID" value="CAL5029084.1"/>
    <property type="molecule type" value="Genomic_DNA"/>
</dbReference>
<dbReference type="Proteomes" id="UP001497457">
    <property type="component" value="Chromosome 29rd"/>
</dbReference>
<dbReference type="Proteomes" id="UP001497457">
    <property type="component" value="Chromosome 30rd"/>
</dbReference>
<keyword evidence="2 4" id="KW-0863">Zinc-finger</keyword>
<dbReference type="GO" id="GO:0008270">
    <property type="term" value="F:zinc ion binding"/>
    <property type="evidence" value="ECO:0007669"/>
    <property type="project" value="UniProtKB-KW"/>
</dbReference>
<accession>A0ABC9CZR8</accession>
<evidence type="ECO:0000313" key="9">
    <source>
        <dbReference type="Proteomes" id="UP001497457"/>
    </source>
</evidence>
<reference evidence="8 9" key="2">
    <citation type="submission" date="2024-10" db="EMBL/GenBank/DDBJ databases">
        <authorList>
            <person name="Ryan C."/>
        </authorList>
    </citation>
    <scope>NUCLEOTIDE SEQUENCE [LARGE SCALE GENOMIC DNA]</scope>
</reference>
<keyword evidence="1" id="KW-0479">Metal-binding</keyword>
<dbReference type="PROSITE" id="PS51999">
    <property type="entry name" value="ZF_GRF"/>
    <property type="match status" value="1"/>
</dbReference>
<dbReference type="EMBL" id="OZ075139">
    <property type="protein sequence ID" value="CAL5014718.1"/>
    <property type="molecule type" value="Genomic_DNA"/>
</dbReference>
<protein>
    <recommendedName>
        <fullName evidence="6">GRF-type domain-containing protein</fullName>
    </recommendedName>
</protein>
<evidence type="ECO:0000256" key="4">
    <source>
        <dbReference type="PROSITE-ProRule" id="PRU01343"/>
    </source>
</evidence>
<evidence type="ECO:0000259" key="6">
    <source>
        <dbReference type="PROSITE" id="PS51999"/>
    </source>
</evidence>